<dbReference type="GO" id="GO:0006817">
    <property type="term" value="P:phosphate ion transport"/>
    <property type="evidence" value="ECO:0007669"/>
    <property type="project" value="UniProtKB-KW"/>
</dbReference>
<comment type="function">
    <text evidence="7">Plays a role in the regulation of phosphate uptake.</text>
</comment>
<comment type="caution">
    <text evidence="9">The sequence shown here is derived from an EMBL/GenBank/DDBJ whole genome shotgun (WGS) entry which is preliminary data.</text>
</comment>
<dbReference type="GO" id="GO:0005737">
    <property type="term" value="C:cytoplasm"/>
    <property type="evidence" value="ECO:0007669"/>
    <property type="project" value="UniProtKB-SubCell"/>
</dbReference>
<keyword evidence="6 7" id="KW-0592">Phosphate transport</keyword>
<dbReference type="EMBL" id="WPAF01000036">
    <property type="protein sequence ID" value="KAF0133048.1"/>
    <property type="molecule type" value="Genomic_DNA"/>
</dbReference>
<gene>
    <name evidence="9" type="ORF">FD145_1456</name>
</gene>
<feature type="domain" description="PhoU" evidence="8">
    <location>
        <begin position="122"/>
        <end position="207"/>
    </location>
</feature>
<reference evidence="9 10" key="1">
    <citation type="submission" date="2019-12" db="EMBL/GenBank/DDBJ databases">
        <authorList>
            <person name="Wolfe R."/>
            <person name="Danczak R."/>
            <person name="Wilkins M."/>
        </authorList>
    </citation>
    <scope>NUCLEOTIDE SEQUENCE [LARGE SCALE GENOMIC DNA]</scope>
    <source>
        <strain evidence="9">X2_MaxBin.013</strain>
    </source>
</reference>
<evidence type="ECO:0000256" key="4">
    <source>
        <dbReference type="ARBA" id="ARBA00022448"/>
    </source>
</evidence>
<evidence type="ECO:0000256" key="1">
    <source>
        <dbReference type="ARBA" id="ARBA00004496"/>
    </source>
</evidence>
<proteinExistence type="inferred from homology"/>
<evidence type="ECO:0000313" key="10">
    <source>
        <dbReference type="Proteomes" id="UP000488506"/>
    </source>
</evidence>
<protein>
    <recommendedName>
        <fullName evidence="7">Phosphate-specific transport system accessory protein PhoU</fullName>
    </recommendedName>
</protein>
<evidence type="ECO:0000256" key="5">
    <source>
        <dbReference type="ARBA" id="ARBA00022490"/>
    </source>
</evidence>
<dbReference type="InterPro" id="IPR028366">
    <property type="entry name" value="PhoU"/>
</dbReference>
<accession>A0A833NY02</accession>
<name>A0A833NY02_UNCSA</name>
<keyword evidence="5 7" id="KW-0963">Cytoplasm</keyword>
<comment type="similarity">
    <text evidence="2 7">Belongs to the PhoU family.</text>
</comment>
<dbReference type="AlphaFoldDB" id="A0A833NY02"/>
<dbReference type="InterPro" id="IPR038078">
    <property type="entry name" value="PhoU-like_sf"/>
</dbReference>
<dbReference type="FunFam" id="1.20.58.220:FF:000004">
    <property type="entry name" value="Phosphate-specific transport system accessory protein PhoU"/>
    <property type="match status" value="1"/>
</dbReference>
<evidence type="ECO:0000259" key="8">
    <source>
        <dbReference type="Pfam" id="PF01895"/>
    </source>
</evidence>
<dbReference type="PANTHER" id="PTHR42930">
    <property type="entry name" value="PHOSPHATE-SPECIFIC TRANSPORT SYSTEM ACCESSORY PROTEIN PHOU"/>
    <property type="match status" value="1"/>
</dbReference>
<dbReference type="PIRSF" id="PIRSF003107">
    <property type="entry name" value="PhoU"/>
    <property type="match status" value="1"/>
</dbReference>
<feature type="domain" description="PhoU" evidence="8">
    <location>
        <begin position="21"/>
        <end position="105"/>
    </location>
</feature>
<comment type="subcellular location">
    <subcellularLocation>
        <location evidence="1 7">Cytoplasm</location>
    </subcellularLocation>
</comment>
<dbReference type="Proteomes" id="UP000488506">
    <property type="component" value="Unassembled WGS sequence"/>
</dbReference>
<dbReference type="PANTHER" id="PTHR42930:SF3">
    <property type="entry name" value="PHOSPHATE-SPECIFIC TRANSPORT SYSTEM ACCESSORY PROTEIN PHOU"/>
    <property type="match status" value="1"/>
</dbReference>
<evidence type="ECO:0000313" key="9">
    <source>
        <dbReference type="EMBL" id="KAF0133048.1"/>
    </source>
</evidence>
<evidence type="ECO:0000256" key="6">
    <source>
        <dbReference type="ARBA" id="ARBA00022592"/>
    </source>
</evidence>
<dbReference type="Pfam" id="PF01895">
    <property type="entry name" value="PhoU"/>
    <property type="match status" value="2"/>
</dbReference>
<sequence length="220" mass="25362">MDKVRATFEHELKELIDQVLAMGITVMDMLKKATYAFEKEDMHTADEVVRMDDKVDKYNIDIEIKCLQLIATQQPMAKDLRIIASTMRIISDIERMGDYTVDVVKFAKRLMGKPKLESAGDIKKMAGLVEDMLKETLDALTKKDLNMITKMIQDDENVDAALRHMFDAALLEIEKKPLVAREAIYLLLMARYLERIADHITNVGERVYYMETGEMKELHV</sequence>
<dbReference type="GO" id="GO:0045936">
    <property type="term" value="P:negative regulation of phosphate metabolic process"/>
    <property type="evidence" value="ECO:0007669"/>
    <property type="project" value="InterPro"/>
</dbReference>
<evidence type="ECO:0000256" key="3">
    <source>
        <dbReference type="ARBA" id="ARBA00011738"/>
    </source>
</evidence>
<comment type="subunit">
    <text evidence="3 7">Homodimer.</text>
</comment>
<dbReference type="InterPro" id="IPR026022">
    <property type="entry name" value="PhoU_dom"/>
</dbReference>
<keyword evidence="4 7" id="KW-0813">Transport</keyword>
<evidence type="ECO:0000256" key="2">
    <source>
        <dbReference type="ARBA" id="ARBA00008107"/>
    </source>
</evidence>
<organism evidence="9 10">
    <name type="scientific">Candidatus Saganbacteria bacterium</name>
    <dbReference type="NCBI Taxonomy" id="2575572"/>
    <lineage>
        <taxon>Bacteria</taxon>
        <taxon>Bacillati</taxon>
        <taxon>Saganbacteria</taxon>
    </lineage>
</organism>
<dbReference type="Gene3D" id="1.20.58.220">
    <property type="entry name" value="Phosphate transport system protein phou homolog 2, domain 2"/>
    <property type="match status" value="1"/>
</dbReference>
<dbReference type="NCBIfam" id="TIGR02135">
    <property type="entry name" value="phoU_full"/>
    <property type="match status" value="1"/>
</dbReference>
<dbReference type="SUPFAM" id="SSF109755">
    <property type="entry name" value="PhoU-like"/>
    <property type="match status" value="1"/>
</dbReference>
<dbReference type="GO" id="GO:0030643">
    <property type="term" value="P:intracellular phosphate ion homeostasis"/>
    <property type="evidence" value="ECO:0007669"/>
    <property type="project" value="InterPro"/>
</dbReference>
<evidence type="ECO:0000256" key="7">
    <source>
        <dbReference type="PIRNR" id="PIRNR003107"/>
    </source>
</evidence>